<dbReference type="InterPro" id="IPR017039">
    <property type="entry name" value="Virul_fac_BrkB"/>
</dbReference>
<evidence type="ECO:0000256" key="4">
    <source>
        <dbReference type="ARBA" id="ARBA00022989"/>
    </source>
</evidence>
<feature type="compositionally biased region" description="Basic and acidic residues" evidence="6">
    <location>
        <begin position="285"/>
        <end position="298"/>
    </location>
</feature>
<keyword evidence="3 7" id="KW-0812">Transmembrane</keyword>
<evidence type="ECO:0000256" key="7">
    <source>
        <dbReference type="SAM" id="Phobius"/>
    </source>
</evidence>
<sequence length="319" mass="35013">MRKTMREFTADQCTDIAASLTYYAVLALFPALIALISLLGVFGQGERSTDTILDLVNEVAPGGTADVLREPLEQFSSSPAAGFALVFGIVLAIWSASGYVGAFSRAMNRIYEIEEGRPFWKLRPMQLVVTIVTILLILIMVVVLIVSGPVTDAVSSALGLGETVQIVWSILKWPILALAAVLIIAILYYATPNAKQPKFRWISLGALLALVALVIASFLFGLYVTNFSNYDRTYGSLAGVVVFLLWLWIANLALLFGAEFDAELERSRQLQAGIKAEEDIQLPPRDTRKSDKTAEKERADIIAGRRLREDSAKRHDTTS</sequence>
<evidence type="ECO:0000313" key="8">
    <source>
        <dbReference type="EMBL" id="POH57968.1"/>
    </source>
</evidence>
<evidence type="ECO:0000256" key="3">
    <source>
        <dbReference type="ARBA" id="ARBA00022692"/>
    </source>
</evidence>
<evidence type="ECO:0000256" key="6">
    <source>
        <dbReference type="SAM" id="MobiDB-lite"/>
    </source>
</evidence>
<gene>
    <name evidence="8" type="ORF">C3B59_19020</name>
</gene>
<dbReference type="Proteomes" id="UP000237104">
    <property type="component" value="Unassembled WGS sequence"/>
</dbReference>
<keyword evidence="2" id="KW-1003">Cell membrane</keyword>
<reference evidence="8 9" key="1">
    <citation type="submission" date="2018-01" db="EMBL/GenBank/DDBJ databases">
        <title>Cryobacterium sp. nov., from glaciers in China.</title>
        <authorList>
            <person name="Liu Q."/>
            <person name="Xin Y.-H."/>
        </authorList>
    </citation>
    <scope>NUCLEOTIDE SEQUENCE [LARGE SCALE GENOMIC DNA]</scope>
    <source>
        <strain evidence="8 9">TMB1-8</strain>
    </source>
</reference>
<comment type="subcellular location">
    <subcellularLocation>
        <location evidence="1">Cell membrane</location>
        <topology evidence="1">Multi-pass membrane protein</topology>
    </subcellularLocation>
</comment>
<comment type="caution">
    <text evidence="8">The sequence shown here is derived from an EMBL/GenBank/DDBJ whole genome shotgun (WGS) entry which is preliminary data.</text>
</comment>
<keyword evidence="4 7" id="KW-1133">Transmembrane helix</keyword>
<evidence type="ECO:0000313" key="9">
    <source>
        <dbReference type="Proteomes" id="UP000237104"/>
    </source>
</evidence>
<dbReference type="PIRSF" id="PIRSF035875">
    <property type="entry name" value="RNase_BN"/>
    <property type="match status" value="1"/>
</dbReference>
<dbReference type="OrthoDB" id="9781030at2"/>
<feature type="transmembrane region" description="Helical" evidence="7">
    <location>
        <begin position="125"/>
        <end position="146"/>
    </location>
</feature>
<feature type="region of interest" description="Disordered" evidence="6">
    <location>
        <begin position="275"/>
        <end position="298"/>
    </location>
</feature>
<feature type="transmembrane region" description="Helical" evidence="7">
    <location>
        <begin position="80"/>
        <end position="104"/>
    </location>
</feature>
<dbReference type="NCBIfam" id="TIGR00765">
    <property type="entry name" value="yihY_not_rbn"/>
    <property type="match status" value="1"/>
</dbReference>
<evidence type="ECO:0000256" key="1">
    <source>
        <dbReference type="ARBA" id="ARBA00004651"/>
    </source>
</evidence>
<feature type="transmembrane region" description="Helical" evidence="7">
    <location>
        <begin position="201"/>
        <end position="224"/>
    </location>
</feature>
<proteinExistence type="predicted"/>
<dbReference type="PANTHER" id="PTHR30213:SF0">
    <property type="entry name" value="UPF0761 MEMBRANE PROTEIN YIHY"/>
    <property type="match status" value="1"/>
</dbReference>
<feature type="transmembrane region" description="Helical" evidence="7">
    <location>
        <begin position="236"/>
        <end position="258"/>
    </location>
</feature>
<feature type="transmembrane region" description="Helical" evidence="7">
    <location>
        <begin position="166"/>
        <end position="189"/>
    </location>
</feature>
<dbReference type="Pfam" id="PF03631">
    <property type="entry name" value="Virul_fac_BrkB"/>
    <property type="match status" value="1"/>
</dbReference>
<evidence type="ECO:0000256" key="2">
    <source>
        <dbReference type="ARBA" id="ARBA00022475"/>
    </source>
</evidence>
<name>A0A2S3Z4T4_9MICO</name>
<accession>A0A2S3Z4T4</accession>
<evidence type="ECO:0000256" key="5">
    <source>
        <dbReference type="ARBA" id="ARBA00023136"/>
    </source>
</evidence>
<organism evidence="8 9">
    <name type="scientific">Cryobacterium zongtaii</name>
    <dbReference type="NCBI Taxonomy" id="1259217"/>
    <lineage>
        <taxon>Bacteria</taxon>
        <taxon>Bacillati</taxon>
        <taxon>Actinomycetota</taxon>
        <taxon>Actinomycetes</taxon>
        <taxon>Micrococcales</taxon>
        <taxon>Microbacteriaceae</taxon>
        <taxon>Cryobacterium</taxon>
    </lineage>
</organism>
<protein>
    <submittedName>
        <fullName evidence="8">Ribonuclease BN</fullName>
    </submittedName>
</protein>
<dbReference type="AlphaFoldDB" id="A0A2S3Z4T4"/>
<keyword evidence="5 7" id="KW-0472">Membrane</keyword>
<dbReference type="GO" id="GO:0005886">
    <property type="term" value="C:plasma membrane"/>
    <property type="evidence" value="ECO:0007669"/>
    <property type="project" value="UniProtKB-SubCell"/>
</dbReference>
<feature type="transmembrane region" description="Helical" evidence="7">
    <location>
        <begin position="20"/>
        <end position="42"/>
    </location>
</feature>
<dbReference type="EMBL" id="PPXF01000076">
    <property type="protein sequence ID" value="POH57968.1"/>
    <property type="molecule type" value="Genomic_DNA"/>
</dbReference>
<dbReference type="PANTHER" id="PTHR30213">
    <property type="entry name" value="INNER MEMBRANE PROTEIN YHJD"/>
    <property type="match status" value="1"/>
</dbReference>